<dbReference type="AlphaFoldDB" id="A0A517WU25"/>
<organism evidence="1 2">
    <name type="scientific">Gimesia aquarii</name>
    <dbReference type="NCBI Taxonomy" id="2527964"/>
    <lineage>
        <taxon>Bacteria</taxon>
        <taxon>Pseudomonadati</taxon>
        <taxon>Planctomycetota</taxon>
        <taxon>Planctomycetia</taxon>
        <taxon>Planctomycetales</taxon>
        <taxon>Planctomycetaceae</taxon>
        <taxon>Gimesia</taxon>
    </lineage>
</organism>
<dbReference type="InterPro" id="IPR011257">
    <property type="entry name" value="DNA_glycosylase"/>
</dbReference>
<dbReference type="RefSeq" id="WP_145173998.1">
    <property type="nucleotide sequence ID" value="NZ_CP037422.1"/>
</dbReference>
<protein>
    <submittedName>
        <fullName evidence="1">Uncharacterized protein</fullName>
    </submittedName>
</protein>
<name>A0A517WU25_9PLAN</name>
<dbReference type="OrthoDB" id="289558at2"/>
<dbReference type="GO" id="GO:0003824">
    <property type="term" value="F:catalytic activity"/>
    <property type="evidence" value="ECO:0007669"/>
    <property type="project" value="InterPro"/>
</dbReference>
<dbReference type="SUPFAM" id="SSF48150">
    <property type="entry name" value="DNA-glycosylase"/>
    <property type="match status" value="1"/>
</dbReference>
<dbReference type="Gene3D" id="1.10.1670.10">
    <property type="entry name" value="Helix-hairpin-Helix base-excision DNA repair enzymes (C-terminal)"/>
    <property type="match status" value="1"/>
</dbReference>
<evidence type="ECO:0000313" key="1">
    <source>
        <dbReference type="EMBL" id="QDU08775.1"/>
    </source>
</evidence>
<sequence>MRIEKELICVDVEKCSELSQYLLSVKVPADREESVLPRLNPKLIGNFYLFLVAICHQTSPLNKLPLKGLVNGTEHKGWDFLFKKLEHQASCNPKILHVDSWASLSQNMLETLYYDKKFGSRLSDLPGRTLLINDLGQVMKTNGWKWLEDIYFKCNGKVATGTPNLLGQLAYFEAFRDPVKKKSFFLLSLMRNSGLWNYTDEFNLGPPVDYHEVRGHLRIGTVKILDQDLHQKLICQVPVTEDEDILIRKAVVDAIMQVSNQTDMSPSQLHYLFWNIFRSCCTREDPHCRKCPPKAHLPLRYQHLTEHIDRTYCPFANLCESAFKPQKYIEHIFETDFY</sequence>
<gene>
    <name evidence="1" type="ORF">V202x_21450</name>
</gene>
<dbReference type="EMBL" id="CP037422">
    <property type="protein sequence ID" value="QDU08775.1"/>
    <property type="molecule type" value="Genomic_DNA"/>
</dbReference>
<accession>A0A517WU25</accession>
<evidence type="ECO:0000313" key="2">
    <source>
        <dbReference type="Proteomes" id="UP000318384"/>
    </source>
</evidence>
<dbReference type="GO" id="GO:0006281">
    <property type="term" value="P:DNA repair"/>
    <property type="evidence" value="ECO:0007669"/>
    <property type="project" value="InterPro"/>
</dbReference>
<proteinExistence type="predicted"/>
<keyword evidence="2" id="KW-1185">Reference proteome</keyword>
<dbReference type="InterPro" id="IPR023170">
    <property type="entry name" value="HhH_base_excis_C"/>
</dbReference>
<reference evidence="1 2" key="1">
    <citation type="submission" date="2019-03" db="EMBL/GenBank/DDBJ databases">
        <title>Deep-cultivation of Planctomycetes and their phenomic and genomic characterization uncovers novel biology.</title>
        <authorList>
            <person name="Wiegand S."/>
            <person name="Jogler M."/>
            <person name="Boedeker C."/>
            <person name="Pinto D."/>
            <person name="Vollmers J."/>
            <person name="Rivas-Marin E."/>
            <person name="Kohn T."/>
            <person name="Peeters S.H."/>
            <person name="Heuer A."/>
            <person name="Rast P."/>
            <person name="Oberbeckmann S."/>
            <person name="Bunk B."/>
            <person name="Jeske O."/>
            <person name="Meyerdierks A."/>
            <person name="Storesund J.E."/>
            <person name="Kallscheuer N."/>
            <person name="Luecker S."/>
            <person name="Lage O.M."/>
            <person name="Pohl T."/>
            <person name="Merkel B.J."/>
            <person name="Hornburger P."/>
            <person name="Mueller R.-W."/>
            <person name="Bruemmer F."/>
            <person name="Labrenz M."/>
            <person name="Spormann A.M."/>
            <person name="Op den Camp H."/>
            <person name="Overmann J."/>
            <person name="Amann R."/>
            <person name="Jetten M.S.M."/>
            <person name="Mascher T."/>
            <person name="Medema M.H."/>
            <person name="Devos D.P."/>
            <person name="Kaster A.-K."/>
            <person name="Ovreas L."/>
            <person name="Rohde M."/>
            <person name="Galperin M.Y."/>
            <person name="Jogler C."/>
        </authorList>
    </citation>
    <scope>NUCLEOTIDE SEQUENCE [LARGE SCALE GENOMIC DNA]</scope>
    <source>
        <strain evidence="1 2">V202</strain>
    </source>
</reference>
<dbReference type="Proteomes" id="UP000318384">
    <property type="component" value="Chromosome"/>
</dbReference>